<evidence type="ECO:0000313" key="7">
    <source>
        <dbReference type="EMBL" id="UOE32570.1"/>
    </source>
</evidence>
<dbReference type="InterPro" id="IPR007016">
    <property type="entry name" value="O-antigen_ligase-rel_domated"/>
</dbReference>
<feature type="transmembrane region" description="Helical" evidence="5">
    <location>
        <begin position="119"/>
        <end position="138"/>
    </location>
</feature>
<feature type="transmembrane region" description="Helical" evidence="5">
    <location>
        <begin position="190"/>
        <end position="207"/>
    </location>
</feature>
<dbReference type="EMBL" id="CP094534">
    <property type="protein sequence ID" value="UOE32570.1"/>
    <property type="molecule type" value="Genomic_DNA"/>
</dbReference>
<comment type="subcellular location">
    <subcellularLocation>
        <location evidence="1">Membrane</location>
        <topology evidence="1">Multi-pass membrane protein</topology>
    </subcellularLocation>
</comment>
<dbReference type="PROSITE" id="PS51257">
    <property type="entry name" value="PROKAR_LIPOPROTEIN"/>
    <property type="match status" value="1"/>
</dbReference>
<feature type="transmembrane region" description="Helical" evidence="5">
    <location>
        <begin position="233"/>
        <end position="253"/>
    </location>
</feature>
<feature type="transmembrane region" description="Helical" evidence="5">
    <location>
        <begin position="335"/>
        <end position="356"/>
    </location>
</feature>
<dbReference type="PANTHER" id="PTHR37422">
    <property type="entry name" value="TEICHURONIC ACID BIOSYNTHESIS PROTEIN TUAE"/>
    <property type="match status" value="1"/>
</dbReference>
<feature type="transmembrane region" description="Helical" evidence="5">
    <location>
        <begin position="388"/>
        <end position="405"/>
    </location>
</feature>
<sequence>MLQHYRSGCLSQYLLLLACVTGVAGLLASRALIAIAPIVGVVAALANPDFVRALPRYFRNGAAMRAAAIPAFLLLTGLYTSNWATWRHELYRDLVWLGVPLAFAVAVPLAGWQRLAVGSTFVLGTAAVGLATLARYLLDPAAAAEAIRVGQNVPAITHIFHIAFGIMLALTFFAGLLLRGHQRAGRALRAALLAAAAVAAIALHVLAYRTGLLVFYAGLLAVALRVLVRRHLVLGLALLAGLALGPWLAYQLLPTVQVRVNSTLFDLEQYTNGSDINEYSVARRLAALQTASNIAGDHWFRGVGPADVRDAMMAQYDWQSLGLREENRVEVHNQYVQSLLGGGVLGVALLLGLLFWPLTQGWARRDAAVCLFLVIEATAMLVDSVLDLQIGLNFFVFLYGFLMVAGERKNREQPPAALLPANG</sequence>
<dbReference type="PANTHER" id="PTHR37422:SF13">
    <property type="entry name" value="LIPOPOLYSACCHARIDE BIOSYNTHESIS PROTEIN PA4999-RELATED"/>
    <property type="match status" value="1"/>
</dbReference>
<dbReference type="InterPro" id="IPR051533">
    <property type="entry name" value="WaaL-like"/>
</dbReference>
<reference evidence="7 8" key="1">
    <citation type="submission" date="2022-03" db="EMBL/GenBank/DDBJ databases">
        <title>Hymenobactersp. isolated from the air.</title>
        <authorList>
            <person name="Won M."/>
            <person name="Kwon S.-W."/>
        </authorList>
    </citation>
    <scope>NUCLEOTIDE SEQUENCE [LARGE SCALE GENOMIC DNA]</scope>
    <source>
        <strain evidence="7 8">KACC 22596</strain>
    </source>
</reference>
<evidence type="ECO:0000259" key="6">
    <source>
        <dbReference type="Pfam" id="PF04932"/>
    </source>
</evidence>
<feature type="transmembrane region" description="Helical" evidence="5">
    <location>
        <begin position="57"/>
        <end position="79"/>
    </location>
</feature>
<evidence type="ECO:0000313" key="8">
    <source>
        <dbReference type="Proteomes" id="UP000831390"/>
    </source>
</evidence>
<evidence type="ECO:0000256" key="4">
    <source>
        <dbReference type="ARBA" id="ARBA00023136"/>
    </source>
</evidence>
<feature type="transmembrane region" description="Helical" evidence="5">
    <location>
        <begin position="94"/>
        <end position="112"/>
    </location>
</feature>
<organism evidence="7 8">
    <name type="scientific">Hymenobacter monticola</name>
    <dbReference type="NCBI Taxonomy" id="1705399"/>
    <lineage>
        <taxon>Bacteria</taxon>
        <taxon>Pseudomonadati</taxon>
        <taxon>Bacteroidota</taxon>
        <taxon>Cytophagia</taxon>
        <taxon>Cytophagales</taxon>
        <taxon>Hymenobacteraceae</taxon>
        <taxon>Hymenobacter</taxon>
    </lineage>
</organism>
<evidence type="ECO:0000256" key="1">
    <source>
        <dbReference type="ARBA" id="ARBA00004141"/>
    </source>
</evidence>
<dbReference type="RefSeq" id="WP_243511404.1">
    <property type="nucleotide sequence ID" value="NZ_CP094534.1"/>
</dbReference>
<accession>A0ABY4B083</accession>
<feature type="domain" description="O-antigen ligase-related" evidence="6">
    <location>
        <begin position="195"/>
        <end position="351"/>
    </location>
</feature>
<keyword evidence="3 5" id="KW-1133">Transmembrane helix</keyword>
<gene>
    <name evidence="7" type="ORF">MTP16_15700</name>
</gene>
<keyword evidence="4 5" id="KW-0472">Membrane</keyword>
<dbReference type="Proteomes" id="UP000831390">
    <property type="component" value="Chromosome"/>
</dbReference>
<evidence type="ECO:0000256" key="3">
    <source>
        <dbReference type="ARBA" id="ARBA00022989"/>
    </source>
</evidence>
<protein>
    <recommendedName>
        <fullName evidence="6">O-antigen ligase-related domain-containing protein</fullName>
    </recommendedName>
</protein>
<feature type="transmembrane region" description="Helical" evidence="5">
    <location>
        <begin position="12"/>
        <end position="45"/>
    </location>
</feature>
<feature type="transmembrane region" description="Helical" evidence="5">
    <location>
        <begin position="213"/>
        <end position="228"/>
    </location>
</feature>
<evidence type="ECO:0000256" key="5">
    <source>
        <dbReference type="SAM" id="Phobius"/>
    </source>
</evidence>
<keyword evidence="8" id="KW-1185">Reference proteome</keyword>
<feature type="transmembrane region" description="Helical" evidence="5">
    <location>
        <begin position="158"/>
        <end position="178"/>
    </location>
</feature>
<dbReference type="Pfam" id="PF04932">
    <property type="entry name" value="Wzy_C"/>
    <property type="match status" value="1"/>
</dbReference>
<name>A0ABY4B083_9BACT</name>
<keyword evidence="2 5" id="KW-0812">Transmembrane</keyword>
<proteinExistence type="predicted"/>
<evidence type="ECO:0000256" key="2">
    <source>
        <dbReference type="ARBA" id="ARBA00022692"/>
    </source>
</evidence>